<protein>
    <submittedName>
        <fullName evidence="1">Complex I NDUFA9 subunit family protein</fullName>
    </submittedName>
</protein>
<sequence length="332" mass="35398">MTLAPSETLITLIGGSGFLGRHVVRALAKRGYRIRVACRRPDLAGHVQPLGVPGQIMPVQANVRYPDSLAAVCEGAQAVVNLTGVLYSAGAQSFDAIHVFGAEASARAAKAAKAKTFIQISAIGADANSASDYAKSKAEGEARARANFPGAIVIRPSIVFGPEDQFFNRFAAMARFSPALPLIGGGTTKFQPVFVGDIAKAVAQLIDANIASGKTYEFGGPEVESFRQLLDFTLQTIGRKRLLVPVPWPVARIQGMIMGLLPKPLLTSDQVELLKHDNVVSQDAIRDGRTLQGLGITPRGIEAIVPSYLYRYRKAGEFSGTGEKPKEIVDLS</sequence>
<dbReference type="EMBL" id="JAENHL010000008">
    <property type="protein sequence ID" value="MBK1871093.1"/>
    <property type="molecule type" value="Genomic_DNA"/>
</dbReference>
<accession>A0ACC5REL2</accession>
<keyword evidence="2" id="KW-1185">Reference proteome</keyword>
<reference evidence="1" key="1">
    <citation type="submission" date="2021-01" db="EMBL/GenBank/DDBJ databases">
        <authorList>
            <person name="Sun Q."/>
        </authorList>
    </citation>
    <scope>NUCLEOTIDE SEQUENCE</scope>
    <source>
        <strain evidence="1">YIM B02566</strain>
    </source>
</reference>
<dbReference type="Proteomes" id="UP000616151">
    <property type="component" value="Unassembled WGS sequence"/>
</dbReference>
<evidence type="ECO:0000313" key="2">
    <source>
        <dbReference type="Proteomes" id="UP000616151"/>
    </source>
</evidence>
<organism evidence="1 2">
    <name type="scientific">Taklimakanibacter albus</name>
    <dbReference type="NCBI Taxonomy" id="2800327"/>
    <lineage>
        <taxon>Bacteria</taxon>
        <taxon>Pseudomonadati</taxon>
        <taxon>Pseudomonadota</taxon>
        <taxon>Alphaproteobacteria</taxon>
        <taxon>Hyphomicrobiales</taxon>
        <taxon>Aestuariivirgaceae</taxon>
        <taxon>Taklimakanibacter</taxon>
    </lineage>
</organism>
<evidence type="ECO:0000313" key="1">
    <source>
        <dbReference type="EMBL" id="MBK1871093.1"/>
    </source>
</evidence>
<name>A0ACC5REL2_9HYPH</name>
<proteinExistence type="predicted"/>
<gene>
    <name evidence="1" type="ORF">JHL16_32305</name>
</gene>
<comment type="caution">
    <text evidence="1">The sequence shown here is derived from an EMBL/GenBank/DDBJ whole genome shotgun (WGS) entry which is preliminary data.</text>
</comment>